<feature type="transmembrane region" description="Helical" evidence="1">
    <location>
        <begin position="60"/>
        <end position="78"/>
    </location>
</feature>
<feature type="transmembrane region" description="Helical" evidence="1">
    <location>
        <begin position="90"/>
        <end position="114"/>
    </location>
</feature>
<keyword evidence="1" id="KW-0472">Membrane</keyword>
<name>A0A7X5QVI7_9GAMM</name>
<keyword evidence="1" id="KW-0812">Transmembrane</keyword>
<gene>
    <name evidence="2" type="ORF">HBF32_11535</name>
</gene>
<dbReference type="InterPro" id="IPR009495">
    <property type="entry name" value="NrsF"/>
</dbReference>
<accession>A0A7X5QVI7</accession>
<proteinExistence type="predicted"/>
<feature type="transmembrane region" description="Helical" evidence="1">
    <location>
        <begin position="26"/>
        <end position="48"/>
    </location>
</feature>
<feature type="transmembrane region" description="Helical" evidence="1">
    <location>
        <begin position="126"/>
        <end position="147"/>
    </location>
</feature>
<feature type="transmembrane region" description="Helical" evidence="1">
    <location>
        <begin position="159"/>
        <end position="179"/>
    </location>
</feature>
<evidence type="ECO:0000313" key="3">
    <source>
        <dbReference type="Proteomes" id="UP000518878"/>
    </source>
</evidence>
<dbReference type="Pfam" id="PF06532">
    <property type="entry name" value="NrsF"/>
    <property type="match status" value="1"/>
</dbReference>
<organism evidence="2 3">
    <name type="scientific">Luteibacter yeojuensis</name>
    <dbReference type="NCBI Taxonomy" id="345309"/>
    <lineage>
        <taxon>Bacteria</taxon>
        <taxon>Pseudomonadati</taxon>
        <taxon>Pseudomonadota</taxon>
        <taxon>Gammaproteobacteria</taxon>
        <taxon>Lysobacterales</taxon>
        <taxon>Rhodanobacteraceae</taxon>
        <taxon>Luteibacter</taxon>
    </lineage>
</organism>
<dbReference type="AlphaFoldDB" id="A0A7X5QVI7"/>
<sequence>MKTDDLIAMLATQAPPVDRRAPVRRFALAWVTGFVAALLLMVLLLGVRPDIENAMTMPTFWFRLGYASAIAAAALWVTSRLARPGVRVGGAWAVLAVPVAVGWVAMGWVLAHAAPGTHLPLILGHTWRVCPLLIATLAMPAFVAMLWAVRGMAPVRPRLAGAAVGLLSGATGTVAYCLHCPEMAPPFWSTWYLLGMLIPAALGVVVGPRALRW</sequence>
<keyword evidence="1" id="KW-1133">Transmembrane helix</keyword>
<protein>
    <submittedName>
        <fullName evidence="2">DUF1109 domain-containing protein</fullName>
    </submittedName>
</protein>
<feature type="transmembrane region" description="Helical" evidence="1">
    <location>
        <begin position="191"/>
        <end position="211"/>
    </location>
</feature>
<comment type="caution">
    <text evidence="2">The sequence shown here is derived from an EMBL/GenBank/DDBJ whole genome shotgun (WGS) entry which is preliminary data.</text>
</comment>
<reference evidence="2 3" key="1">
    <citation type="journal article" date="2006" name="Int. J. Syst. Evol. Microbiol.">
        <title>Dyella yeojuensis sp. nov., isolated from greenhouse soil in Korea.</title>
        <authorList>
            <person name="Kim B.Y."/>
            <person name="Weon H.Y."/>
            <person name="Lee K.H."/>
            <person name="Seok S.J."/>
            <person name="Kwon S.W."/>
            <person name="Go S.J."/>
            <person name="Stackebrandt E."/>
        </authorList>
    </citation>
    <scope>NUCLEOTIDE SEQUENCE [LARGE SCALE GENOMIC DNA]</scope>
    <source>
        <strain evidence="2 3">DSM 17673</strain>
    </source>
</reference>
<dbReference type="RefSeq" id="WP_166699761.1">
    <property type="nucleotide sequence ID" value="NZ_JAAQTL010000001.1"/>
</dbReference>
<evidence type="ECO:0000313" key="2">
    <source>
        <dbReference type="EMBL" id="NID16092.1"/>
    </source>
</evidence>
<evidence type="ECO:0000256" key="1">
    <source>
        <dbReference type="SAM" id="Phobius"/>
    </source>
</evidence>
<dbReference type="EMBL" id="JAAQTL010000001">
    <property type="protein sequence ID" value="NID16092.1"/>
    <property type="molecule type" value="Genomic_DNA"/>
</dbReference>
<dbReference type="Proteomes" id="UP000518878">
    <property type="component" value="Unassembled WGS sequence"/>
</dbReference>
<keyword evidence="3" id="KW-1185">Reference proteome</keyword>